<feature type="region of interest" description="Disordered" evidence="1">
    <location>
        <begin position="181"/>
        <end position="208"/>
    </location>
</feature>
<sequence length="1471" mass="153523">MSTDDMFSAHSAFATDWLAQSDPRAFDGSASGPDSSSFDHQDSLGFLTGNAFGGFDGLAGGGGTKGTGMLTQDELARALMGGIDGGGGGGAARLGDLSSAGTSTTGARSDAGSSPYSSSMSQYGGAHHPSSSSSAQFDFAAESAALANSPPFSLPHNLSCDFDTAALQSLFTNSSPTTTAGPGINAHLSPYPSAPTYPPLQTRSPASSVSPYAASVSTFPQHHQQQPQPIDIRGMSGFNPAQLFAPASAAASGASPSAPRLSVDYTSPLSTFSSFSPPGAAQAPVAVAPQPHAHAQHHHQPLAQQQQQQQPAFTSLAATAGIAVPSLHAGPSAQSGLYGFSGAAHDPSTLGGAARGRTTRTRTQAPVGEAGTTESEQRGRSPMEVIANAGLQSAMHPAPLLQLNPDVNLPGLNRNSARKSEDGEAEHEQKPAAGKGGKKGKKVDRGHNAVEQKYRNSINNALASLRDTIPALHHLKPLPSMPVSKRKASQFTLASAAIPETPTGLVDGVTPAKTLSKGVILNKANEYIDYLRFARESRDADIELLKTMVRDMVGGGDALVAEFERRREVLEVTRAEEREQRARDEQDEDGSGGDEEDDEDEAPAPAAKAPKAALTAGTKRGRKADAPSAAAAPAKKARGRGGAPVASSASGLSPPLTEEYRHVHAHNQAHLDSLAGRAQNVFPPSPVSSGDELSVSPGAVMGQHGAASANGRVLLASFMGVSFAGGLGYDLVGSAVVAEESIGAAAARVLTGRIVRRSGAGNATDFPLEVTLADRLHPSLVSGLVALGAATFLATVVYLVLPLFSPRSSPPAAAGPSPRARRRAQAVAALTALSTTSATADSSYASGRASALAARRELLRIVDAPGPLGLPVALAKEALVWVARRVTGLTWSKDGAGPSEEDVEEAVAWVRVAEIEATVGDRLARPARLYTFLRLCNLSRSPAWPQVSPSTTHSAVDALLAIHLLSLGHARWAEARWQRMAARRKKVDAPEGDSFVDLALASEWATVAGLLAPESRSVKQADEASASSDTVPLLVVAEDACHDAMKDAWSTIFVAVAGSTASSSSSPPTAEAAAESLASLADADETAGVVYRAMPEGTDLRNLALVTKVFLSCYRAGTYPSTSSSLPSSSPSSTAGDLAEARTLLAQLVLGSKDALSRLACAAPLLRLIAPALTGPISTALSTFLTSPTEHPSSDVDLLATVTLSWLLVRRQGAYVEPTTSSGDNDDVKVALKPNPALHAETLSLRRLLGSDLFQAREHEHDADELVEDDEVVSRVEDAKELLVDALTGISRRAAGLASMLDEDSGVELEAFVSTIVLLTLLLLLLVVLHFLLLVLREGRVQLLERRCCWALRKADHERRGRVGPERAVHEALKEGERVCAREIGLLGAGPVEAGPRRSPDPRAEETLRVDDSSDALVGREWLEHAQVRVKVACRVEPEQVECAQVAARVVEDEEELLLVRQGVDDGGERV</sequence>
<accession>A0A0P9F2F6</accession>
<dbReference type="InterPro" id="IPR036638">
    <property type="entry name" value="HLH_DNA-bd_sf"/>
</dbReference>
<feature type="compositionally biased region" description="Low complexity" evidence="1">
    <location>
        <begin position="276"/>
        <end position="293"/>
    </location>
</feature>
<keyword evidence="5" id="KW-1185">Reference proteome</keyword>
<dbReference type="PANTHER" id="PTHR47336:SF2">
    <property type="entry name" value="TRANSCRIPTION FACTOR HMS1-RELATED"/>
    <property type="match status" value="1"/>
</dbReference>
<gene>
    <name evidence="4" type="ORF">RHOBADRAFT_49969</name>
</gene>
<dbReference type="PANTHER" id="PTHR47336">
    <property type="entry name" value="TRANSCRIPTION FACTOR HMS1-RELATED"/>
    <property type="match status" value="1"/>
</dbReference>
<evidence type="ECO:0000313" key="5">
    <source>
        <dbReference type="Proteomes" id="UP000053890"/>
    </source>
</evidence>
<feature type="region of interest" description="Disordered" evidence="1">
    <location>
        <begin position="276"/>
        <end position="313"/>
    </location>
</feature>
<feature type="domain" description="BHLH" evidence="3">
    <location>
        <begin position="442"/>
        <end position="531"/>
    </location>
</feature>
<protein>
    <recommendedName>
        <fullName evidence="3">BHLH domain-containing protein</fullName>
    </recommendedName>
</protein>
<dbReference type="Gene3D" id="4.10.280.10">
    <property type="entry name" value="Helix-loop-helix DNA-binding domain"/>
    <property type="match status" value="1"/>
</dbReference>
<feature type="region of interest" description="Disordered" evidence="1">
    <location>
        <begin position="348"/>
        <end position="381"/>
    </location>
</feature>
<dbReference type="OMA" id="FDAVPTH"/>
<reference evidence="4 5" key="1">
    <citation type="journal article" date="2015" name="Front. Microbiol.">
        <title>Genome sequence of the plant growth promoting endophytic yeast Rhodotorula graminis WP1.</title>
        <authorList>
            <person name="Firrincieli A."/>
            <person name="Otillar R."/>
            <person name="Salamov A."/>
            <person name="Schmutz J."/>
            <person name="Khan Z."/>
            <person name="Redman R.S."/>
            <person name="Fleck N.D."/>
            <person name="Lindquist E."/>
            <person name="Grigoriev I.V."/>
            <person name="Doty S.L."/>
        </authorList>
    </citation>
    <scope>NUCLEOTIDE SEQUENCE [LARGE SCALE GENOMIC DNA]</scope>
    <source>
        <strain evidence="4 5">WP1</strain>
    </source>
</reference>
<evidence type="ECO:0000256" key="1">
    <source>
        <dbReference type="SAM" id="MobiDB-lite"/>
    </source>
</evidence>
<organism evidence="4 5">
    <name type="scientific">Rhodotorula graminis (strain WP1)</name>
    <dbReference type="NCBI Taxonomy" id="578459"/>
    <lineage>
        <taxon>Eukaryota</taxon>
        <taxon>Fungi</taxon>
        <taxon>Dikarya</taxon>
        <taxon>Basidiomycota</taxon>
        <taxon>Pucciniomycotina</taxon>
        <taxon>Microbotryomycetes</taxon>
        <taxon>Sporidiobolales</taxon>
        <taxon>Sporidiobolaceae</taxon>
        <taxon>Rhodotorula</taxon>
    </lineage>
</organism>
<dbReference type="GO" id="GO:0046983">
    <property type="term" value="F:protein dimerization activity"/>
    <property type="evidence" value="ECO:0007669"/>
    <property type="project" value="InterPro"/>
</dbReference>
<evidence type="ECO:0000259" key="3">
    <source>
        <dbReference type="PROSITE" id="PS50888"/>
    </source>
</evidence>
<feature type="region of interest" description="Disordered" evidence="1">
    <location>
        <begin position="22"/>
        <end position="42"/>
    </location>
</feature>
<feature type="region of interest" description="Disordered" evidence="1">
    <location>
        <begin position="401"/>
        <end position="445"/>
    </location>
</feature>
<feature type="region of interest" description="Disordered" evidence="1">
    <location>
        <begin position="576"/>
        <end position="655"/>
    </location>
</feature>
<dbReference type="InterPro" id="IPR011598">
    <property type="entry name" value="bHLH_dom"/>
</dbReference>
<feature type="compositionally biased region" description="Low complexity" evidence="1">
    <location>
        <begin position="301"/>
        <end position="312"/>
    </location>
</feature>
<name>A0A0P9F2F6_RHOGW</name>
<dbReference type="RefSeq" id="XP_018270011.1">
    <property type="nucleotide sequence ID" value="XM_018415280.1"/>
</dbReference>
<dbReference type="SMART" id="SM00353">
    <property type="entry name" value="HLH"/>
    <property type="match status" value="1"/>
</dbReference>
<dbReference type="PROSITE" id="PS50888">
    <property type="entry name" value="BHLH"/>
    <property type="match status" value="1"/>
</dbReference>
<dbReference type="InterPro" id="IPR052099">
    <property type="entry name" value="Regulatory_TF_Diverse"/>
</dbReference>
<keyword evidence="2" id="KW-0472">Membrane</keyword>
<keyword evidence="2" id="KW-0812">Transmembrane</keyword>
<dbReference type="OrthoDB" id="2133190at2759"/>
<evidence type="ECO:0000256" key="2">
    <source>
        <dbReference type="SAM" id="Phobius"/>
    </source>
</evidence>
<feature type="compositionally biased region" description="Acidic residues" evidence="1">
    <location>
        <begin position="585"/>
        <end position="602"/>
    </location>
</feature>
<keyword evidence="2" id="KW-1133">Transmembrane helix</keyword>
<feature type="region of interest" description="Disordered" evidence="1">
    <location>
        <begin position="94"/>
        <end position="134"/>
    </location>
</feature>
<dbReference type="GeneID" id="28975728"/>
<evidence type="ECO:0000313" key="4">
    <source>
        <dbReference type="EMBL" id="KPV73962.1"/>
    </source>
</evidence>
<dbReference type="EMBL" id="KQ474081">
    <property type="protein sequence ID" value="KPV73962.1"/>
    <property type="molecule type" value="Genomic_DNA"/>
</dbReference>
<feature type="compositionally biased region" description="Low complexity" evidence="1">
    <location>
        <begin position="603"/>
        <end position="613"/>
    </location>
</feature>
<dbReference type="SUPFAM" id="SSF47459">
    <property type="entry name" value="HLH, helix-loop-helix DNA-binding domain"/>
    <property type="match status" value="1"/>
</dbReference>
<dbReference type="STRING" id="578459.A0A0P9F2F6"/>
<feature type="transmembrane region" description="Helical" evidence="2">
    <location>
        <begin position="1311"/>
        <end position="1336"/>
    </location>
</feature>
<feature type="compositionally biased region" description="Basic and acidic residues" evidence="1">
    <location>
        <begin position="418"/>
        <end position="430"/>
    </location>
</feature>
<dbReference type="Proteomes" id="UP000053890">
    <property type="component" value="Unassembled WGS sequence"/>
</dbReference>
<proteinExistence type="predicted"/>
<dbReference type="Pfam" id="PF00010">
    <property type="entry name" value="HLH"/>
    <property type="match status" value="1"/>
</dbReference>